<dbReference type="SUPFAM" id="SSF51905">
    <property type="entry name" value="FAD/NAD(P)-binding domain"/>
    <property type="match status" value="2"/>
</dbReference>
<evidence type="ECO:0000313" key="8">
    <source>
        <dbReference type="EMBL" id="KAL2062477.1"/>
    </source>
</evidence>
<dbReference type="Pfam" id="PF01494">
    <property type="entry name" value="FAD_binding_3"/>
    <property type="match status" value="1"/>
</dbReference>
<dbReference type="InterPro" id="IPR036188">
    <property type="entry name" value="FAD/NAD-bd_sf"/>
</dbReference>
<evidence type="ECO:0000256" key="1">
    <source>
        <dbReference type="ARBA" id="ARBA00001974"/>
    </source>
</evidence>
<dbReference type="PRINTS" id="PR00420">
    <property type="entry name" value="RNGMNOXGNASE"/>
</dbReference>
<dbReference type="PANTHER" id="PTHR10961:SF7">
    <property type="entry name" value="FAD DEPENDENT OXIDOREDUCTASE DOMAIN-CONTAINING PROTEIN"/>
    <property type="match status" value="1"/>
</dbReference>
<evidence type="ECO:0000256" key="5">
    <source>
        <dbReference type="ARBA" id="ARBA00023002"/>
    </source>
</evidence>
<evidence type="ECO:0000256" key="3">
    <source>
        <dbReference type="ARBA" id="ARBA00022630"/>
    </source>
</evidence>
<keyword evidence="3" id="KW-0285">Flavoprotein</keyword>
<evidence type="ECO:0000313" key="9">
    <source>
        <dbReference type="Proteomes" id="UP001595075"/>
    </source>
</evidence>
<evidence type="ECO:0000259" key="6">
    <source>
        <dbReference type="Pfam" id="PF01266"/>
    </source>
</evidence>
<dbReference type="InterPro" id="IPR006076">
    <property type="entry name" value="FAD-dep_OxRdtase"/>
</dbReference>
<dbReference type="PANTHER" id="PTHR10961">
    <property type="entry name" value="PEROXISOMAL SARCOSINE OXIDASE"/>
    <property type="match status" value="1"/>
</dbReference>
<dbReference type="InterPro" id="IPR002938">
    <property type="entry name" value="FAD-bd"/>
</dbReference>
<dbReference type="NCBIfam" id="NF008425">
    <property type="entry name" value="PRK11259.1"/>
    <property type="match status" value="1"/>
</dbReference>
<dbReference type="Pfam" id="PF01266">
    <property type="entry name" value="DAO"/>
    <property type="match status" value="1"/>
</dbReference>
<feature type="domain" description="FAD dependent oxidoreductase" evidence="6">
    <location>
        <begin position="7"/>
        <end position="372"/>
    </location>
</feature>
<keyword evidence="9" id="KW-1185">Reference proteome</keyword>
<reference evidence="8 9" key="1">
    <citation type="journal article" date="2024" name="Commun. Biol.">
        <title>Comparative genomic analysis of thermophilic fungi reveals convergent evolutionary adaptations and gene losses.</title>
        <authorList>
            <person name="Steindorff A.S."/>
            <person name="Aguilar-Pontes M.V."/>
            <person name="Robinson A.J."/>
            <person name="Andreopoulos B."/>
            <person name="LaButti K."/>
            <person name="Kuo A."/>
            <person name="Mondo S."/>
            <person name="Riley R."/>
            <person name="Otillar R."/>
            <person name="Haridas S."/>
            <person name="Lipzen A."/>
            <person name="Grimwood J."/>
            <person name="Schmutz J."/>
            <person name="Clum A."/>
            <person name="Reid I.D."/>
            <person name="Moisan M.C."/>
            <person name="Butler G."/>
            <person name="Nguyen T.T.M."/>
            <person name="Dewar K."/>
            <person name="Conant G."/>
            <person name="Drula E."/>
            <person name="Henrissat B."/>
            <person name="Hansel C."/>
            <person name="Singer S."/>
            <person name="Hutchinson M.I."/>
            <person name="de Vries R.P."/>
            <person name="Natvig D.O."/>
            <person name="Powell A.J."/>
            <person name="Tsang A."/>
            <person name="Grigoriev I.V."/>
        </authorList>
    </citation>
    <scope>NUCLEOTIDE SEQUENCE [LARGE SCALE GENOMIC DNA]</scope>
    <source>
        <strain evidence="8 9">CBS 494.80</strain>
    </source>
</reference>
<dbReference type="Gene3D" id="3.30.70.2450">
    <property type="match status" value="1"/>
</dbReference>
<dbReference type="SUPFAM" id="SSF54373">
    <property type="entry name" value="FAD-linked reductases, C-terminal domain"/>
    <property type="match status" value="1"/>
</dbReference>
<evidence type="ECO:0000256" key="4">
    <source>
        <dbReference type="ARBA" id="ARBA00022827"/>
    </source>
</evidence>
<feature type="domain" description="FAD-binding" evidence="7">
    <location>
        <begin position="389"/>
        <end position="730"/>
    </location>
</feature>
<dbReference type="InterPro" id="IPR045170">
    <property type="entry name" value="MTOX"/>
</dbReference>
<gene>
    <name evidence="8" type="ORF">VTL71DRAFT_6743</name>
</gene>
<dbReference type="Proteomes" id="UP001595075">
    <property type="component" value="Unassembled WGS sequence"/>
</dbReference>
<comment type="caution">
    <text evidence="8">The sequence shown here is derived from an EMBL/GenBank/DDBJ whole genome shotgun (WGS) entry which is preliminary data.</text>
</comment>
<dbReference type="Gene3D" id="3.50.50.60">
    <property type="entry name" value="FAD/NAD(P)-binding domain"/>
    <property type="match status" value="2"/>
</dbReference>
<proteinExistence type="inferred from homology"/>
<dbReference type="EMBL" id="JAZHXI010000017">
    <property type="protein sequence ID" value="KAL2062477.1"/>
    <property type="molecule type" value="Genomic_DNA"/>
</dbReference>
<keyword evidence="5" id="KW-0560">Oxidoreductase</keyword>
<organism evidence="8 9">
    <name type="scientific">Oculimacula yallundae</name>
    <dbReference type="NCBI Taxonomy" id="86028"/>
    <lineage>
        <taxon>Eukaryota</taxon>
        <taxon>Fungi</taxon>
        <taxon>Dikarya</taxon>
        <taxon>Ascomycota</taxon>
        <taxon>Pezizomycotina</taxon>
        <taxon>Leotiomycetes</taxon>
        <taxon>Helotiales</taxon>
        <taxon>Ploettnerulaceae</taxon>
        <taxon>Oculimacula</taxon>
    </lineage>
</organism>
<protein>
    <submittedName>
        <fullName evidence="8">Uncharacterized protein</fullName>
    </submittedName>
</protein>
<comment type="similarity">
    <text evidence="2">Belongs to the MSOX/MTOX family.</text>
</comment>
<sequence length="804" mass="88246">MSNDRFDVAVVGLGVLGSAAAYHAAIKGARVIGFEQFEFGHVRGASHDTSRIVRTSYGSPEYVALARAAYKDWADLERRSGIQMLTITGGVVFFPKLAPSTATGKKTDISEFEKTMSAVEFARSLDANGIPYELLENHEVKKRWPEFDLPDGVQTIYTADSGVVHASRSVAAMQNLARTHGAILKEHTCVEKVIPVDDGVIIESSKGRFHAKKVILTADAWANKLLAPLGAEIPLNVMQEQVTYFKPADIMPFAETKFPVWIWAGKEYFYGFPSYGEPTIKAARDMSDNLMAPEQRTFVPSDALLNQLSSFVDGLIPNKGQILRTVTCQYAVTPDRQFVVSPLKKHKNILVGLGAGHAFKFAPAIGRVLAELAIDGKTSEDVSLFGIPKTRIIVVGAGPSGLVLSLLLAKVPGITVILLDSASKVDDRPRAAHYAPSAIRVLAAAGVLPDIRARGLIPDNMTWRNIRGEVITSIKNVSQHPYNPEALTVLPLNMLGELLLEHVARHNNIEVRWNANVVDVVNGEEKVWAVVRRTTEAGDDKKVEGDYLVGCDGANSSVRGKLFGTSFPGKTWDAQIVATNVYYPLEKFGYDDINFVIDPVDYYMAAKITKDGMWRVSYGEDTALTLEQVIAHQPAKYERMLPGNPKPGSYKLLNVGPYRIHQRCAPSFRVGRVLLAADAAHLCNPFGGLGLTGGLVDVSGLAQCFEGIARGVAGDEILNLYDSVRRGLWETVINPISSENFLRVSATDPEKALTDDPFLMIVNEAEEDEVKRRILDERAYAICHDFRQYWKGRDLVIGQKEAKL</sequence>
<keyword evidence="4" id="KW-0274">FAD</keyword>
<evidence type="ECO:0000256" key="2">
    <source>
        <dbReference type="ARBA" id="ARBA00010989"/>
    </source>
</evidence>
<dbReference type="Gene3D" id="3.30.9.10">
    <property type="entry name" value="D-Amino Acid Oxidase, subunit A, domain 2"/>
    <property type="match status" value="1"/>
</dbReference>
<name>A0ABR4BYS5_9HELO</name>
<evidence type="ECO:0000259" key="7">
    <source>
        <dbReference type="Pfam" id="PF01494"/>
    </source>
</evidence>
<comment type="cofactor">
    <cofactor evidence="1">
        <name>FAD</name>
        <dbReference type="ChEBI" id="CHEBI:57692"/>
    </cofactor>
</comment>
<accession>A0ABR4BYS5</accession>